<organism evidence="3">
    <name type="scientific">Capsicum annuum</name>
    <name type="common">Capsicum pepper</name>
    <dbReference type="NCBI Taxonomy" id="4072"/>
    <lineage>
        <taxon>Eukaryota</taxon>
        <taxon>Viridiplantae</taxon>
        <taxon>Streptophyta</taxon>
        <taxon>Embryophyta</taxon>
        <taxon>Tracheophyta</taxon>
        <taxon>Spermatophyta</taxon>
        <taxon>Magnoliopsida</taxon>
        <taxon>eudicotyledons</taxon>
        <taxon>Gunneridae</taxon>
        <taxon>Pentapetalae</taxon>
        <taxon>asterids</taxon>
        <taxon>lamiids</taxon>
        <taxon>Solanales</taxon>
        <taxon>Solanaceae</taxon>
        <taxon>Solanoideae</taxon>
        <taxon>Capsiceae</taxon>
        <taxon>Capsicum</taxon>
    </lineage>
</organism>
<dbReference type="InterPro" id="IPR043502">
    <property type="entry name" value="DNA/RNA_pol_sf"/>
</dbReference>
<reference evidence="3" key="1">
    <citation type="journal article" date="2014" name="BMC Genomics">
        <title>Extensive structural variations between mitochondrial genomes of CMS and normal peppers (Capsicum annuum L.) revealed by complete nucleotide sequencing.</title>
        <authorList>
            <person name="Jo Y.D."/>
            <person name="Choi Y."/>
            <person name="Kim D.H."/>
            <person name="Kim B.D."/>
            <person name="Kang B.C."/>
        </authorList>
    </citation>
    <scope>NUCLEOTIDE SEQUENCE</scope>
</reference>
<gene>
    <name evidence="3" type="primary">orf178</name>
</gene>
<dbReference type="Pfam" id="PF07727">
    <property type="entry name" value="RVT_2"/>
    <property type="match status" value="1"/>
</dbReference>
<dbReference type="InterPro" id="IPR013103">
    <property type="entry name" value="RVT_2"/>
</dbReference>
<protein>
    <recommendedName>
        <fullName evidence="2">Reverse transcriptase Ty1/copia-type domain-containing protein</fullName>
    </recommendedName>
</protein>
<name>A0A075VVR2_CAPAN</name>
<geneLocation type="mitochondrion" evidence="3"/>
<accession>A0A1U8QDP1</accession>
<evidence type="ECO:0000256" key="1">
    <source>
        <dbReference type="SAM" id="SignalP"/>
    </source>
</evidence>
<reference evidence="4" key="2">
    <citation type="submission" date="2014-05" db="EMBL/GenBank/DDBJ databases">
        <title>Capsicum annuum strain Jeju mitochondrial DNA, complete genome.</title>
        <authorList>
            <person name="Jo Y.D."/>
            <person name="Choi Y."/>
            <person name="Kim D.-H."/>
            <person name="Kim B.-D."/>
            <person name="Kang B.-C."/>
        </authorList>
    </citation>
    <scope>NUCLEOTIDE SEQUENCE</scope>
</reference>
<dbReference type="GeneID" id="19989139"/>
<evidence type="ECO:0000313" key="3">
    <source>
        <dbReference type="EMBL" id="AIG89825.1"/>
    </source>
</evidence>
<dbReference type="OrthoDB" id="1302228at2759"/>
<keyword evidence="1" id="KW-0732">Signal</keyword>
<dbReference type="EMBL" id="KJ865409">
    <property type="protein sequence ID" value="AIG89825.1"/>
    <property type="molecule type" value="Genomic_DNA"/>
</dbReference>
<dbReference type="KEGG" id="cann:19989139"/>
<proteinExistence type="predicted"/>
<sequence>MIVAKITTVRVLLALAASKSWKLWQIDVKNAFLRGELHREIYMEQPRGFESKAHPDYVCKLRKALYGLKQAPRAWYGKIAEFLVQSGYLVAPGDYVEEIRQTKQNLAVRFRLENLSIFSALRWIARRKACSCASKSMRKTSYRSMGCRSASLSQPQWRNMPNCVQQKEKIWKIPLYIV</sequence>
<dbReference type="AlphaFoldDB" id="A0A075VVR2"/>
<evidence type="ECO:0000259" key="2">
    <source>
        <dbReference type="Pfam" id="PF07727"/>
    </source>
</evidence>
<accession>A0A075VVR2</accession>
<dbReference type="RefSeq" id="YP_009049796.1">
    <property type="nucleotide sequence ID" value="NC_024624.1"/>
</dbReference>
<feature type="domain" description="Reverse transcriptase Ty1/copia-type" evidence="2">
    <location>
        <begin position="3"/>
        <end position="87"/>
    </location>
</feature>
<dbReference type="EMBL" id="KJ865410">
    <property type="protein sequence ID" value="AIG90154.1"/>
    <property type="molecule type" value="Genomic_DNA"/>
</dbReference>
<feature type="chain" id="PRO_5013441070" description="Reverse transcriptase Ty1/copia-type domain-containing protein" evidence="1">
    <location>
        <begin position="19"/>
        <end position="178"/>
    </location>
</feature>
<evidence type="ECO:0000313" key="4">
    <source>
        <dbReference type="EMBL" id="AIG90154.1"/>
    </source>
</evidence>
<dbReference type="SUPFAM" id="SSF56672">
    <property type="entry name" value="DNA/RNA polymerases"/>
    <property type="match status" value="1"/>
</dbReference>
<keyword evidence="3" id="KW-0496">Mitochondrion</keyword>
<feature type="signal peptide" evidence="1">
    <location>
        <begin position="1"/>
        <end position="18"/>
    </location>
</feature>